<reference evidence="1" key="1">
    <citation type="submission" date="2014-09" db="EMBL/GenBank/DDBJ databases">
        <authorList>
            <person name="Magalhaes I.L.F."/>
            <person name="Oliveira U."/>
            <person name="Santos F.R."/>
            <person name="Vidigal T.H.D.A."/>
            <person name="Brescovit A.D."/>
            <person name="Santos A.J."/>
        </authorList>
    </citation>
    <scope>NUCLEOTIDE SEQUENCE</scope>
    <source>
        <tissue evidence="1">Shoot tissue taken approximately 20 cm above the soil surface</tissue>
    </source>
</reference>
<reference evidence="1" key="2">
    <citation type="journal article" date="2015" name="Data Brief">
        <title>Shoot transcriptome of the giant reed, Arundo donax.</title>
        <authorList>
            <person name="Barrero R.A."/>
            <person name="Guerrero F.D."/>
            <person name="Moolhuijzen P."/>
            <person name="Goolsby J.A."/>
            <person name="Tidwell J."/>
            <person name="Bellgard S.E."/>
            <person name="Bellgard M.I."/>
        </authorList>
    </citation>
    <scope>NUCLEOTIDE SEQUENCE</scope>
    <source>
        <tissue evidence="1">Shoot tissue taken approximately 20 cm above the soil surface</tissue>
    </source>
</reference>
<organism evidence="1">
    <name type="scientific">Arundo donax</name>
    <name type="common">Giant reed</name>
    <name type="synonym">Donax arundinaceus</name>
    <dbReference type="NCBI Taxonomy" id="35708"/>
    <lineage>
        <taxon>Eukaryota</taxon>
        <taxon>Viridiplantae</taxon>
        <taxon>Streptophyta</taxon>
        <taxon>Embryophyta</taxon>
        <taxon>Tracheophyta</taxon>
        <taxon>Spermatophyta</taxon>
        <taxon>Magnoliopsida</taxon>
        <taxon>Liliopsida</taxon>
        <taxon>Poales</taxon>
        <taxon>Poaceae</taxon>
        <taxon>PACMAD clade</taxon>
        <taxon>Arundinoideae</taxon>
        <taxon>Arundineae</taxon>
        <taxon>Arundo</taxon>
    </lineage>
</organism>
<proteinExistence type="predicted"/>
<evidence type="ECO:0000313" key="1">
    <source>
        <dbReference type="EMBL" id="JAE10363.1"/>
    </source>
</evidence>
<dbReference type="AlphaFoldDB" id="A0A0A9FPY9"/>
<name>A0A0A9FPY9_ARUDO</name>
<protein>
    <submittedName>
        <fullName evidence="1">Uncharacterized protein</fullName>
    </submittedName>
</protein>
<accession>A0A0A9FPY9</accession>
<sequence length="41" mass="4929">MTKYRLLSKLDYCQNLVLSARLLRCEMLWSQLRYSHPPVTT</sequence>
<dbReference type="EMBL" id="GBRH01187533">
    <property type="protein sequence ID" value="JAE10363.1"/>
    <property type="molecule type" value="Transcribed_RNA"/>
</dbReference>